<accession>A0ABZ3H8S6</accession>
<evidence type="ECO:0000313" key="2">
    <source>
        <dbReference type="Proteomes" id="UP001447842"/>
    </source>
</evidence>
<keyword evidence="2" id="KW-1185">Reference proteome</keyword>
<evidence type="ECO:0000313" key="1">
    <source>
        <dbReference type="EMBL" id="XAU14913.1"/>
    </source>
</evidence>
<sequence length="65" mass="7569">MAKKKPAESYADLKIVFEHEQELWQLLRLDPNSMNVVVRAQESGKERTLPFAHLPKSVKKKIRPL</sequence>
<organism evidence="1 2">
    <name type="scientific">Sulfurimonas diazotrophicus</name>
    <dbReference type="NCBI Taxonomy" id="3131939"/>
    <lineage>
        <taxon>Bacteria</taxon>
        <taxon>Pseudomonadati</taxon>
        <taxon>Campylobacterota</taxon>
        <taxon>Epsilonproteobacteria</taxon>
        <taxon>Campylobacterales</taxon>
        <taxon>Sulfurimonadaceae</taxon>
        <taxon>Sulfurimonas</taxon>
    </lineage>
</organism>
<dbReference type="EMBL" id="CP147920">
    <property type="protein sequence ID" value="XAU14913.1"/>
    <property type="molecule type" value="Genomic_DNA"/>
</dbReference>
<proteinExistence type="predicted"/>
<protein>
    <submittedName>
        <fullName evidence="1">Uncharacterized protein</fullName>
    </submittedName>
</protein>
<dbReference type="RefSeq" id="WP_345969984.1">
    <property type="nucleotide sequence ID" value="NZ_CP147920.1"/>
</dbReference>
<gene>
    <name evidence="1" type="ORF">WCY31_11795</name>
</gene>
<name>A0ABZ3H8S6_9BACT</name>
<reference evidence="1 2" key="1">
    <citation type="submission" date="2024-03" db="EMBL/GenBank/DDBJ databases">
        <title>Sulfurimonas sp. HSL3-1.</title>
        <authorList>
            <person name="Wang S."/>
        </authorList>
    </citation>
    <scope>NUCLEOTIDE SEQUENCE [LARGE SCALE GENOMIC DNA]</scope>
    <source>
        <strain evidence="1 2">HSL3-1</strain>
    </source>
</reference>
<dbReference type="Proteomes" id="UP001447842">
    <property type="component" value="Chromosome"/>
</dbReference>